<evidence type="ECO:0000259" key="9">
    <source>
        <dbReference type="PROSITE" id="PS50929"/>
    </source>
</evidence>
<proteinExistence type="predicted"/>
<evidence type="ECO:0000256" key="4">
    <source>
        <dbReference type="ARBA" id="ARBA00022840"/>
    </source>
</evidence>
<evidence type="ECO:0000256" key="2">
    <source>
        <dbReference type="ARBA" id="ARBA00022692"/>
    </source>
</evidence>
<dbReference type="InterPro" id="IPR027417">
    <property type="entry name" value="P-loop_NTPase"/>
</dbReference>
<keyword evidence="5 7" id="KW-1133">Transmembrane helix</keyword>
<dbReference type="RefSeq" id="WP_243569127.1">
    <property type="nucleotide sequence ID" value="NZ_BAAARD010000005.1"/>
</dbReference>
<dbReference type="InterPro" id="IPR011527">
    <property type="entry name" value="ABC1_TM_dom"/>
</dbReference>
<evidence type="ECO:0000256" key="1">
    <source>
        <dbReference type="ARBA" id="ARBA00004651"/>
    </source>
</evidence>
<dbReference type="InterPro" id="IPR003439">
    <property type="entry name" value="ABC_transporter-like_ATP-bd"/>
</dbReference>
<feature type="domain" description="ABC transporter" evidence="8">
    <location>
        <begin position="342"/>
        <end position="575"/>
    </location>
</feature>
<gene>
    <name evidence="10" type="ORF">MTP13_00515</name>
</gene>
<keyword evidence="11" id="KW-1185">Reference proteome</keyword>
<comment type="subcellular location">
    <subcellularLocation>
        <location evidence="1">Cell membrane</location>
        <topology evidence="1">Multi-pass membrane protein</topology>
    </subcellularLocation>
</comment>
<accession>A0ABY4AZR9</accession>
<dbReference type="PROSITE" id="PS50893">
    <property type="entry name" value="ABC_TRANSPORTER_2"/>
    <property type="match status" value="1"/>
</dbReference>
<keyword evidence="4 10" id="KW-0067">ATP-binding</keyword>
<organism evidence="10 11">
    <name type="scientific">Agromyces soli</name>
    <dbReference type="NCBI Taxonomy" id="659012"/>
    <lineage>
        <taxon>Bacteria</taxon>
        <taxon>Bacillati</taxon>
        <taxon>Actinomycetota</taxon>
        <taxon>Actinomycetes</taxon>
        <taxon>Micrococcales</taxon>
        <taxon>Microbacteriaceae</taxon>
        <taxon>Agromyces</taxon>
    </lineage>
</organism>
<dbReference type="InterPro" id="IPR039421">
    <property type="entry name" value="Type_1_exporter"/>
</dbReference>
<feature type="transmembrane region" description="Helical" evidence="7">
    <location>
        <begin position="261"/>
        <end position="292"/>
    </location>
</feature>
<sequence>MSTTPLPVAGPRETRRELRRLLRGRAGALSVAAAVLLLAALAGLALPAALGGIVDAVLGGDSGALAPLVLVIAGVGLGNALLTGLGRALVARLGERVLAELRGLVVTRLIRLPSTVVERAGRGDLVSRASTDTRIVGDVVSNVLPAFASAGFTVVVTLVGLGALDWRFALAALAAVPVQLLALRAYLKRARPVYRAARAAEGERAQRILESVDAAETVRAFGVSADRERVVDEAALHSVELERRAARVSVGFWNQLNLAEFLGLAAVLGAGFLLVGAELATVGAATTAALYFHALFGPVGQVLGSVDELQKAAAGLARLVGVLGLPERSPRPASARGGAASLEFDRVGFAYDGAPALDGVSFDVAPGETVALVGASGAGKSTVAALLLGALEPERGRVLIGGIDVGAVTAETRMPRIGLAGQEPHVFAGPLADDLRLARPGAADGELRAALDAVGALGWVDRLPEGLGTVVGSGGHRLTIVEAQQLALARLLLHDPAVLVLDEATAAAGGDGDHVLDRAIARVAAGRTTMTIAHRLDQAARADRVIVLDRGGVVEQGRHDELVEAGGAYGRLWAAWSAGRSGERERGDACGRMGA</sequence>
<evidence type="ECO:0000313" key="10">
    <source>
        <dbReference type="EMBL" id="UOE26295.1"/>
    </source>
</evidence>
<feature type="transmembrane region" description="Helical" evidence="7">
    <location>
        <begin position="62"/>
        <end position="82"/>
    </location>
</feature>
<feature type="transmembrane region" description="Helical" evidence="7">
    <location>
        <begin position="26"/>
        <end position="50"/>
    </location>
</feature>
<dbReference type="PANTHER" id="PTHR24221:SF654">
    <property type="entry name" value="ATP-BINDING CASSETTE SUB-FAMILY B MEMBER 6"/>
    <property type="match status" value="1"/>
</dbReference>
<evidence type="ECO:0000256" key="7">
    <source>
        <dbReference type="SAM" id="Phobius"/>
    </source>
</evidence>
<dbReference type="Gene3D" id="1.20.1560.10">
    <property type="entry name" value="ABC transporter type 1, transmembrane domain"/>
    <property type="match status" value="1"/>
</dbReference>
<keyword evidence="6 7" id="KW-0472">Membrane</keyword>
<evidence type="ECO:0000313" key="11">
    <source>
        <dbReference type="Proteomes" id="UP000831304"/>
    </source>
</evidence>
<feature type="domain" description="ABC transmembrane type-1" evidence="9">
    <location>
        <begin position="31"/>
        <end position="311"/>
    </location>
</feature>
<keyword evidence="2 7" id="KW-0812">Transmembrane</keyword>
<dbReference type="Pfam" id="PF00005">
    <property type="entry name" value="ABC_tran"/>
    <property type="match status" value="1"/>
</dbReference>
<dbReference type="PANTHER" id="PTHR24221">
    <property type="entry name" value="ATP-BINDING CASSETTE SUB-FAMILY B"/>
    <property type="match status" value="1"/>
</dbReference>
<dbReference type="GO" id="GO:0005524">
    <property type="term" value="F:ATP binding"/>
    <property type="evidence" value="ECO:0007669"/>
    <property type="project" value="UniProtKB-KW"/>
</dbReference>
<keyword evidence="3" id="KW-0547">Nucleotide-binding</keyword>
<protein>
    <submittedName>
        <fullName evidence="10">ABC transporter ATP-binding protein/permease</fullName>
    </submittedName>
</protein>
<dbReference type="PROSITE" id="PS50929">
    <property type="entry name" value="ABC_TM1F"/>
    <property type="match status" value="1"/>
</dbReference>
<evidence type="ECO:0000256" key="3">
    <source>
        <dbReference type="ARBA" id="ARBA00022741"/>
    </source>
</evidence>
<dbReference type="Pfam" id="PF00664">
    <property type="entry name" value="ABC_membrane"/>
    <property type="match status" value="1"/>
</dbReference>
<dbReference type="Proteomes" id="UP000831304">
    <property type="component" value="Chromosome"/>
</dbReference>
<dbReference type="SUPFAM" id="SSF52540">
    <property type="entry name" value="P-loop containing nucleoside triphosphate hydrolases"/>
    <property type="match status" value="1"/>
</dbReference>
<evidence type="ECO:0000259" key="8">
    <source>
        <dbReference type="PROSITE" id="PS50893"/>
    </source>
</evidence>
<dbReference type="Gene3D" id="3.40.50.300">
    <property type="entry name" value="P-loop containing nucleotide triphosphate hydrolases"/>
    <property type="match status" value="1"/>
</dbReference>
<evidence type="ECO:0000256" key="5">
    <source>
        <dbReference type="ARBA" id="ARBA00022989"/>
    </source>
</evidence>
<feature type="transmembrane region" description="Helical" evidence="7">
    <location>
        <begin position="143"/>
        <end position="162"/>
    </location>
</feature>
<dbReference type="InterPro" id="IPR003593">
    <property type="entry name" value="AAA+_ATPase"/>
</dbReference>
<dbReference type="EMBL" id="CP094533">
    <property type="protein sequence ID" value="UOE26295.1"/>
    <property type="molecule type" value="Genomic_DNA"/>
</dbReference>
<reference evidence="10 11" key="1">
    <citation type="submission" date="2022-03" db="EMBL/GenBank/DDBJ databases">
        <title>Agromyces sp. isolated from the gut of P. brevitarsis seulensis larvae.</title>
        <authorList>
            <person name="Won M."/>
            <person name="Kwon S.-W."/>
        </authorList>
    </citation>
    <scope>NUCLEOTIDE SEQUENCE [LARGE SCALE GENOMIC DNA]</scope>
    <source>
        <strain evidence="10 11">KACC 16215</strain>
    </source>
</reference>
<feature type="transmembrane region" description="Helical" evidence="7">
    <location>
        <begin position="168"/>
        <end position="187"/>
    </location>
</feature>
<dbReference type="SMART" id="SM00382">
    <property type="entry name" value="AAA"/>
    <property type="match status" value="1"/>
</dbReference>
<name>A0ABY4AZR9_9MICO</name>
<dbReference type="InterPro" id="IPR036640">
    <property type="entry name" value="ABC1_TM_sf"/>
</dbReference>
<dbReference type="SUPFAM" id="SSF90123">
    <property type="entry name" value="ABC transporter transmembrane region"/>
    <property type="match status" value="1"/>
</dbReference>
<evidence type="ECO:0000256" key="6">
    <source>
        <dbReference type="ARBA" id="ARBA00023136"/>
    </source>
</evidence>